<evidence type="ECO:0000256" key="1">
    <source>
        <dbReference type="ARBA" id="ARBA00022618"/>
    </source>
</evidence>
<keyword evidence="1" id="KW-0132">Cell division</keyword>
<keyword evidence="2 6" id="KW-0547">Nucleotide-binding</keyword>
<dbReference type="Proteomes" id="UP001211065">
    <property type="component" value="Unassembled WGS sequence"/>
</dbReference>
<evidence type="ECO:0000259" key="8">
    <source>
        <dbReference type="PROSITE" id="PS51719"/>
    </source>
</evidence>
<dbReference type="PROSITE" id="PS51719">
    <property type="entry name" value="G_SEPTIN"/>
    <property type="match status" value="1"/>
</dbReference>
<comment type="similarity">
    <text evidence="6">Belongs to the TRAFAC class TrmE-Era-EngA-EngB-Septin-like GTPase superfamily. Septin GTPase family.</text>
</comment>
<gene>
    <name evidence="9" type="primary">SEPT7_2</name>
    <name evidence="9" type="ORF">HK099_007650</name>
</gene>
<dbReference type="InterPro" id="IPR030379">
    <property type="entry name" value="G_SEPTIN_dom"/>
</dbReference>
<evidence type="ECO:0000256" key="4">
    <source>
        <dbReference type="ARBA" id="ARBA00023134"/>
    </source>
</evidence>
<keyword evidence="10" id="KW-1185">Reference proteome</keyword>
<dbReference type="EMBL" id="JADGJW010000076">
    <property type="protein sequence ID" value="KAJ3224930.1"/>
    <property type="molecule type" value="Genomic_DNA"/>
</dbReference>
<evidence type="ECO:0000256" key="7">
    <source>
        <dbReference type="SAM" id="MobiDB-lite"/>
    </source>
</evidence>
<dbReference type="InterPro" id="IPR016491">
    <property type="entry name" value="Septin"/>
</dbReference>
<proteinExistence type="inferred from homology"/>
<dbReference type="FunFam" id="3.40.50.300:FF:000162">
    <property type="entry name" value="septin-7 isoform X1"/>
    <property type="match status" value="1"/>
</dbReference>
<keyword evidence="5" id="KW-0131">Cell cycle</keyword>
<comment type="caution">
    <text evidence="9">The sequence shown here is derived from an EMBL/GenBank/DDBJ whole genome shotgun (WGS) entry which is preliminary data.</text>
</comment>
<dbReference type="CDD" id="cd01850">
    <property type="entry name" value="CDC_Septin"/>
    <property type="match status" value="1"/>
</dbReference>
<dbReference type="GO" id="GO:0032161">
    <property type="term" value="C:cleavage apparatus septin structure"/>
    <property type="evidence" value="ECO:0007669"/>
    <property type="project" value="UniProtKB-ARBA"/>
</dbReference>
<evidence type="ECO:0000313" key="9">
    <source>
        <dbReference type="EMBL" id="KAJ3224930.1"/>
    </source>
</evidence>
<protein>
    <submittedName>
        <fullName evidence="9">Septin 4</fullName>
    </submittedName>
</protein>
<evidence type="ECO:0000256" key="6">
    <source>
        <dbReference type="RuleBase" id="RU004560"/>
    </source>
</evidence>
<feature type="region of interest" description="Disordered" evidence="7">
    <location>
        <begin position="376"/>
        <end position="414"/>
    </location>
</feature>
<feature type="compositionally biased region" description="Polar residues" evidence="7">
    <location>
        <begin position="404"/>
        <end position="414"/>
    </location>
</feature>
<feature type="domain" description="Septin-type G" evidence="8">
    <location>
        <begin position="49"/>
        <end position="320"/>
    </location>
</feature>
<dbReference type="GO" id="GO:0031105">
    <property type="term" value="C:septin complex"/>
    <property type="evidence" value="ECO:0007669"/>
    <property type="project" value="UniProtKB-ARBA"/>
</dbReference>
<evidence type="ECO:0000256" key="2">
    <source>
        <dbReference type="ARBA" id="ARBA00022741"/>
    </source>
</evidence>
<evidence type="ECO:0000256" key="5">
    <source>
        <dbReference type="ARBA" id="ARBA00023306"/>
    </source>
</evidence>
<dbReference type="Gene3D" id="3.40.50.300">
    <property type="entry name" value="P-loop containing nucleotide triphosphate hydrolases"/>
    <property type="match status" value="1"/>
</dbReference>
<dbReference type="Pfam" id="PF00735">
    <property type="entry name" value="Septin"/>
    <property type="match status" value="1"/>
</dbReference>
<sequence length="414" mass="48163">MPLEYALQFRGKFPDPGPWKLPRSFSARPSQPLGISDLPVQRLRRSKNKPYFFNIMVVGESGLGKTTFMNTLFNTNLNDDVKGHPKNLSDSGKTLSINPTTYELSEEGVTLHLTVIDTPGFGDSLNRESNFQPIMDYIDNQYDSYLQAERSQEMRRNIKDNRVHALLYFIAPNPGNNDGLKELDSEFLIKLSMKVNVIPVIAKADSLTTEEISLYKRGILKDFEKNDIRVYPTFHAEDRENTEVEKYMPFSVIGSDDFVESNGSRVRGRKYRWGQVEVENPEHCDFVLLRDLLIRTNLQDLIDTTHSTHYAQYRSSRIRSKGRPESFLACDEYYDSRIENAKKSLTEEMQRKEDEMRQMFVSKVREKEASLREREEMLNEKRKGMMEELEKLRRSVEDEEAAINQLQAQRTVKR</sequence>
<dbReference type="InterPro" id="IPR027417">
    <property type="entry name" value="P-loop_NTPase"/>
</dbReference>
<dbReference type="GO" id="GO:0000281">
    <property type="term" value="P:mitotic cytokinesis"/>
    <property type="evidence" value="ECO:0007669"/>
    <property type="project" value="UniProtKB-ARBA"/>
</dbReference>
<evidence type="ECO:0000256" key="3">
    <source>
        <dbReference type="ARBA" id="ARBA00023054"/>
    </source>
</evidence>
<organism evidence="9 10">
    <name type="scientific">Clydaea vesicula</name>
    <dbReference type="NCBI Taxonomy" id="447962"/>
    <lineage>
        <taxon>Eukaryota</taxon>
        <taxon>Fungi</taxon>
        <taxon>Fungi incertae sedis</taxon>
        <taxon>Chytridiomycota</taxon>
        <taxon>Chytridiomycota incertae sedis</taxon>
        <taxon>Chytridiomycetes</taxon>
        <taxon>Lobulomycetales</taxon>
        <taxon>Lobulomycetaceae</taxon>
        <taxon>Clydaea</taxon>
    </lineage>
</organism>
<dbReference type="AlphaFoldDB" id="A0AAD5U6K9"/>
<dbReference type="GO" id="GO:0005525">
    <property type="term" value="F:GTP binding"/>
    <property type="evidence" value="ECO:0007669"/>
    <property type="project" value="UniProtKB-KW"/>
</dbReference>
<evidence type="ECO:0000313" key="10">
    <source>
        <dbReference type="Proteomes" id="UP001211065"/>
    </source>
</evidence>
<accession>A0AAD5U6K9</accession>
<keyword evidence="3" id="KW-0175">Coiled coil</keyword>
<dbReference type="SUPFAM" id="SSF52540">
    <property type="entry name" value="P-loop containing nucleoside triphosphate hydrolases"/>
    <property type="match status" value="1"/>
</dbReference>
<name>A0AAD5U6K9_9FUNG</name>
<dbReference type="PIRSF" id="PIRSF006698">
    <property type="entry name" value="Septin"/>
    <property type="match status" value="1"/>
</dbReference>
<feature type="compositionally biased region" description="Basic and acidic residues" evidence="7">
    <location>
        <begin position="376"/>
        <end position="396"/>
    </location>
</feature>
<keyword evidence="4 6" id="KW-0342">GTP-binding</keyword>
<dbReference type="PANTHER" id="PTHR18884">
    <property type="entry name" value="SEPTIN"/>
    <property type="match status" value="1"/>
</dbReference>
<reference evidence="9" key="1">
    <citation type="submission" date="2020-05" db="EMBL/GenBank/DDBJ databases">
        <title>Phylogenomic resolution of chytrid fungi.</title>
        <authorList>
            <person name="Stajich J.E."/>
            <person name="Amses K."/>
            <person name="Simmons R."/>
            <person name="Seto K."/>
            <person name="Myers J."/>
            <person name="Bonds A."/>
            <person name="Quandt C.A."/>
            <person name="Barry K."/>
            <person name="Liu P."/>
            <person name="Grigoriev I."/>
            <person name="Longcore J.E."/>
            <person name="James T.Y."/>
        </authorList>
    </citation>
    <scope>NUCLEOTIDE SEQUENCE</scope>
    <source>
        <strain evidence="9">JEL0476</strain>
    </source>
</reference>